<keyword evidence="9" id="KW-1185">Reference proteome</keyword>
<accession>A0A6L2QC44</accession>
<comment type="function">
    <text evidence="5">Component of the swi5-sfr1 complex, a complex required for double-strand break repair via homologous recombination.</text>
</comment>
<evidence type="ECO:0000313" key="8">
    <source>
        <dbReference type="EMBL" id="GFG39497.1"/>
    </source>
</evidence>
<feature type="region of interest" description="Disordered" evidence="7">
    <location>
        <begin position="160"/>
        <end position="197"/>
    </location>
</feature>
<evidence type="ECO:0000256" key="2">
    <source>
        <dbReference type="ARBA" id="ARBA00019825"/>
    </source>
</evidence>
<dbReference type="PANTHER" id="PTHR28529">
    <property type="entry name" value="DNA REPAIR PROTEIN SWI5 HOMOLOG"/>
    <property type="match status" value="1"/>
</dbReference>
<dbReference type="GO" id="GO:0000724">
    <property type="term" value="P:double-strand break repair via homologous recombination"/>
    <property type="evidence" value="ECO:0007669"/>
    <property type="project" value="TreeGrafter"/>
</dbReference>
<dbReference type="GO" id="GO:0034974">
    <property type="term" value="C:Swi5-Swi2 complex"/>
    <property type="evidence" value="ECO:0007669"/>
    <property type="project" value="TreeGrafter"/>
</dbReference>
<evidence type="ECO:0000256" key="5">
    <source>
        <dbReference type="ARBA" id="ARBA00025380"/>
    </source>
</evidence>
<proteinExistence type="inferred from homology"/>
<evidence type="ECO:0000256" key="1">
    <source>
        <dbReference type="ARBA" id="ARBA00008060"/>
    </source>
</evidence>
<dbReference type="OrthoDB" id="5839at2759"/>
<evidence type="ECO:0000256" key="7">
    <source>
        <dbReference type="SAM" id="MobiDB-lite"/>
    </source>
</evidence>
<reference evidence="9" key="1">
    <citation type="submission" date="2020-01" db="EMBL/GenBank/DDBJ databases">
        <title>Draft genome sequence of the Termite Coptotermes fromosanus.</title>
        <authorList>
            <person name="Itakura S."/>
            <person name="Yosikawa Y."/>
            <person name="Umezawa K."/>
        </authorList>
    </citation>
    <scope>NUCLEOTIDE SEQUENCE [LARGE SCALE GENOMIC DNA]</scope>
</reference>
<evidence type="ECO:0000256" key="3">
    <source>
        <dbReference type="ARBA" id="ARBA00022763"/>
    </source>
</evidence>
<protein>
    <recommendedName>
        <fullName evidence="2">DNA repair protein SWI5 homolog</fullName>
    </recommendedName>
    <alternativeName>
        <fullName evidence="6">Protein SAE3 homolog</fullName>
    </alternativeName>
</protein>
<keyword evidence="4" id="KW-0234">DNA repair</keyword>
<name>A0A6L2QC44_COPFO</name>
<gene>
    <name evidence="8" type="ORF">Cfor_00492</name>
</gene>
<dbReference type="Gene3D" id="1.20.5.170">
    <property type="match status" value="1"/>
</dbReference>
<keyword evidence="3" id="KW-0227">DNA damage</keyword>
<feature type="compositionally biased region" description="Basic and acidic residues" evidence="7">
    <location>
        <begin position="66"/>
        <end position="75"/>
    </location>
</feature>
<dbReference type="AlphaFoldDB" id="A0A6L2QC44"/>
<evidence type="ECO:0000256" key="6">
    <source>
        <dbReference type="ARBA" id="ARBA00030081"/>
    </source>
</evidence>
<sequence length="271" mass="30177">MSQRMRNKAPKPKQTNSPSVRLTELKHKSPSSSPDKLNKPEIKTVSQEVTETQKESKSGDSNGESVPKHGFDTPEAKGISQEFGKCGSIKRTCSPSCGVKKPKTIASSEKADRCGYSTQAGSASFEVMREGNRVLFEQIHDCPDPQMMNTGQYQVKDSHLKECDSKGRVEPSSVEHEKQGVSFQKPEHSDDASREDSSLREFKILQQRCRELDNERAALTLAIGKEMGLTANIQQLHEYNTIKDITQIVIGSLSEMLNIPVTQLHDELNLF</sequence>
<dbReference type="Pfam" id="PF07061">
    <property type="entry name" value="Swi5"/>
    <property type="match status" value="1"/>
</dbReference>
<dbReference type="Proteomes" id="UP000502823">
    <property type="component" value="Unassembled WGS sequence"/>
</dbReference>
<comment type="similarity">
    <text evidence="1">Belongs to the SWI5/SAE3 family.</text>
</comment>
<dbReference type="InterPro" id="IPR010760">
    <property type="entry name" value="DNA-repair_Swi5"/>
</dbReference>
<evidence type="ECO:0000313" key="9">
    <source>
        <dbReference type="Proteomes" id="UP000502823"/>
    </source>
</evidence>
<evidence type="ECO:0000256" key="4">
    <source>
        <dbReference type="ARBA" id="ARBA00023204"/>
    </source>
</evidence>
<dbReference type="GO" id="GO:0032798">
    <property type="term" value="C:Swi5-Sfr1 complex"/>
    <property type="evidence" value="ECO:0007669"/>
    <property type="project" value="TreeGrafter"/>
</dbReference>
<dbReference type="EMBL" id="BLKM01000905">
    <property type="protein sequence ID" value="GFG39497.1"/>
    <property type="molecule type" value="Genomic_DNA"/>
</dbReference>
<dbReference type="PANTHER" id="PTHR28529:SF2">
    <property type="entry name" value="DNA REPAIR PROTEIN SWI5 HOMOLOG"/>
    <property type="match status" value="1"/>
</dbReference>
<dbReference type="InParanoid" id="A0A6L2QC44"/>
<organism evidence="8 9">
    <name type="scientific">Coptotermes formosanus</name>
    <name type="common">Formosan subterranean termite</name>
    <dbReference type="NCBI Taxonomy" id="36987"/>
    <lineage>
        <taxon>Eukaryota</taxon>
        <taxon>Metazoa</taxon>
        <taxon>Ecdysozoa</taxon>
        <taxon>Arthropoda</taxon>
        <taxon>Hexapoda</taxon>
        <taxon>Insecta</taxon>
        <taxon>Pterygota</taxon>
        <taxon>Neoptera</taxon>
        <taxon>Polyneoptera</taxon>
        <taxon>Dictyoptera</taxon>
        <taxon>Blattodea</taxon>
        <taxon>Blattoidea</taxon>
        <taxon>Termitoidae</taxon>
        <taxon>Rhinotermitidae</taxon>
        <taxon>Coptotermes</taxon>
    </lineage>
</organism>
<feature type="region of interest" description="Disordered" evidence="7">
    <location>
        <begin position="1"/>
        <end position="82"/>
    </location>
</feature>
<comment type="caution">
    <text evidence="8">The sequence shown here is derived from an EMBL/GenBank/DDBJ whole genome shotgun (WGS) entry which is preliminary data.</text>
</comment>
<feature type="compositionally biased region" description="Basic residues" evidence="7">
    <location>
        <begin position="1"/>
        <end position="11"/>
    </location>
</feature>